<reference evidence="2" key="1">
    <citation type="submission" date="2023-06" db="EMBL/GenBank/DDBJ databases">
        <title>Genome-scale phylogeny and comparative genomics of the fungal order Sordariales.</title>
        <authorList>
            <consortium name="Lawrence Berkeley National Laboratory"/>
            <person name="Hensen N."/>
            <person name="Bonometti L."/>
            <person name="Westerberg I."/>
            <person name="Brannstrom I.O."/>
            <person name="Guillou S."/>
            <person name="Cros-Aarteil S."/>
            <person name="Calhoun S."/>
            <person name="Haridas S."/>
            <person name="Kuo A."/>
            <person name="Mondo S."/>
            <person name="Pangilinan J."/>
            <person name="Riley R."/>
            <person name="Labutti K."/>
            <person name="Andreopoulos B."/>
            <person name="Lipzen A."/>
            <person name="Chen C."/>
            <person name="Yanf M."/>
            <person name="Daum C."/>
            <person name="Ng V."/>
            <person name="Clum A."/>
            <person name="Steindorff A."/>
            <person name="Ohm R."/>
            <person name="Martin F."/>
            <person name="Silar P."/>
            <person name="Natvig D."/>
            <person name="Lalanne C."/>
            <person name="Gautier V."/>
            <person name="Ament-Velasquez S.L."/>
            <person name="Kruys A."/>
            <person name="Hutchinson M.I."/>
            <person name="Powell A.J."/>
            <person name="Barry K."/>
            <person name="Miller A.N."/>
            <person name="Grigoriev I.V."/>
            <person name="Debuchy R."/>
            <person name="Gladieux P."/>
            <person name="Thoren M.H."/>
            <person name="Johannesson H."/>
        </authorList>
    </citation>
    <scope>NUCLEOTIDE SEQUENCE</scope>
    <source>
        <strain evidence="2">CBS 307.81</strain>
    </source>
</reference>
<feature type="compositionally biased region" description="Basic and acidic residues" evidence="1">
    <location>
        <begin position="140"/>
        <end position="152"/>
    </location>
</feature>
<organism evidence="2 3">
    <name type="scientific">Cercophora samala</name>
    <dbReference type="NCBI Taxonomy" id="330535"/>
    <lineage>
        <taxon>Eukaryota</taxon>
        <taxon>Fungi</taxon>
        <taxon>Dikarya</taxon>
        <taxon>Ascomycota</taxon>
        <taxon>Pezizomycotina</taxon>
        <taxon>Sordariomycetes</taxon>
        <taxon>Sordariomycetidae</taxon>
        <taxon>Sordariales</taxon>
        <taxon>Lasiosphaeriaceae</taxon>
        <taxon>Cercophora</taxon>
    </lineage>
</organism>
<feature type="compositionally biased region" description="Polar residues" evidence="1">
    <location>
        <begin position="191"/>
        <end position="206"/>
    </location>
</feature>
<comment type="caution">
    <text evidence="2">The sequence shown here is derived from an EMBL/GenBank/DDBJ whole genome shotgun (WGS) entry which is preliminary data.</text>
</comment>
<feature type="region of interest" description="Disordered" evidence="1">
    <location>
        <begin position="103"/>
        <end position="173"/>
    </location>
</feature>
<sequence>MESSRFYPPYSVDSSSVCIVHRHPGRISFSHCHCIPGLSLPSQAFALFCSMLSSVCLAKMDNLTSASSGSSMSPTATDKETKLNPKARISIFATLRRKTSRIFVSKSNSSQTPEPFTDYQPQQRRSWFNSVGGRHSQRQSVRDHFERDDRAETPTTPTPYSTRDGPAPHSPARRLLRSSSSMFLSLRGRFQQDSPGSPESHNQQTDGNDDDNESDYVTSICDPVVPKAPVLTLPADLKASGVGLGRRSSFQLGVQKAVQDTVDKNFSLDSACDTPVSLSPRTRPILPPLATIASLNSSI</sequence>
<feature type="region of interest" description="Disordered" evidence="1">
    <location>
        <begin position="189"/>
        <end position="218"/>
    </location>
</feature>
<feature type="non-terminal residue" evidence="2">
    <location>
        <position position="1"/>
    </location>
</feature>
<name>A0AA39ZGG2_9PEZI</name>
<evidence type="ECO:0000313" key="2">
    <source>
        <dbReference type="EMBL" id="KAK0670611.1"/>
    </source>
</evidence>
<evidence type="ECO:0000256" key="1">
    <source>
        <dbReference type="SAM" id="MobiDB-lite"/>
    </source>
</evidence>
<keyword evidence="3" id="KW-1185">Reference proteome</keyword>
<accession>A0AA39ZGG2</accession>
<feature type="compositionally biased region" description="Polar residues" evidence="1">
    <location>
        <begin position="105"/>
        <end position="129"/>
    </location>
</feature>
<evidence type="ECO:0000313" key="3">
    <source>
        <dbReference type="Proteomes" id="UP001174997"/>
    </source>
</evidence>
<protein>
    <submittedName>
        <fullName evidence="2">Uncharacterized protein</fullName>
    </submittedName>
</protein>
<dbReference type="Proteomes" id="UP001174997">
    <property type="component" value="Unassembled WGS sequence"/>
</dbReference>
<gene>
    <name evidence="2" type="ORF">QBC41DRAFT_317383</name>
</gene>
<dbReference type="EMBL" id="JAULSY010000029">
    <property type="protein sequence ID" value="KAK0670611.1"/>
    <property type="molecule type" value="Genomic_DNA"/>
</dbReference>
<proteinExistence type="predicted"/>
<dbReference type="AlphaFoldDB" id="A0AA39ZGG2"/>